<proteinExistence type="inferred from homology"/>
<feature type="region of interest" description="Disordered" evidence="9">
    <location>
        <begin position="471"/>
        <end position="539"/>
    </location>
</feature>
<dbReference type="InterPro" id="IPR041212">
    <property type="entry name" value="Vta1_C"/>
</dbReference>
<dbReference type="RefSeq" id="XP_018987017.1">
    <property type="nucleotide sequence ID" value="XM_019127973.1"/>
</dbReference>
<dbReference type="GO" id="GO:0010008">
    <property type="term" value="C:endosome membrane"/>
    <property type="evidence" value="ECO:0007669"/>
    <property type="project" value="UniProtKB-SubCell"/>
</dbReference>
<evidence type="ECO:0000256" key="4">
    <source>
        <dbReference type="ARBA" id="ARBA00022448"/>
    </source>
</evidence>
<feature type="domain" description="Vta1/callose synthase N-terminal" evidence="10">
    <location>
        <begin position="31"/>
        <end position="183"/>
    </location>
</feature>
<feature type="region of interest" description="Disordered" evidence="9">
    <location>
        <begin position="274"/>
        <end position="316"/>
    </location>
</feature>
<dbReference type="Pfam" id="PF04652">
    <property type="entry name" value="Vta1"/>
    <property type="match status" value="1"/>
</dbReference>
<accession>A0A1E3QVK2</accession>
<feature type="compositionally biased region" description="Acidic residues" evidence="9">
    <location>
        <begin position="472"/>
        <end position="481"/>
    </location>
</feature>
<dbReference type="GO" id="GO:0032511">
    <property type="term" value="P:late endosome to vacuole transport via multivesicular body sorting pathway"/>
    <property type="evidence" value="ECO:0007669"/>
    <property type="project" value="InterPro"/>
</dbReference>
<dbReference type="Gene3D" id="1.20.5.420">
    <property type="entry name" value="Immunoglobulin FC, subunit C"/>
    <property type="match status" value="1"/>
</dbReference>
<dbReference type="Proteomes" id="UP000094336">
    <property type="component" value="Unassembled WGS sequence"/>
</dbReference>
<dbReference type="GeneID" id="30145826"/>
<dbReference type="EMBL" id="KV454427">
    <property type="protein sequence ID" value="ODQ81689.1"/>
    <property type="molecule type" value="Genomic_DNA"/>
</dbReference>
<evidence type="ECO:0000313" key="12">
    <source>
        <dbReference type="EMBL" id="ODQ81689.1"/>
    </source>
</evidence>
<evidence type="ECO:0000259" key="11">
    <source>
        <dbReference type="Pfam" id="PF18097"/>
    </source>
</evidence>
<feature type="region of interest" description="Disordered" evidence="9">
    <location>
        <begin position="247"/>
        <end position="266"/>
    </location>
</feature>
<keyword evidence="13" id="KW-1185">Reference proteome</keyword>
<dbReference type="Gene3D" id="1.25.40.270">
    <property type="entry name" value="Vacuolar protein sorting-associated protein vta1"/>
    <property type="match status" value="1"/>
</dbReference>
<keyword evidence="4" id="KW-0813">Transport</keyword>
<keyword evidence="6" id="KW-0967">Endosome</keyword>
<protein>
    <recommendedName>
        <fullName evidence="14">Vta1 C-terminal domain-containing protein</fullName>
    </recommendedName>
</protein>
<feature type="compositionally biased region" description="Polar residues" evidence="9">
    <location>
        <begin position="495"/>
        <end position="507"/>
    </location>
</feature>
<evidence type="ECO:0008006" key="14">
    <source>
        <dbReference type="Google" id="ProtNLM"/>
    </source>
</evidence>
<dbReference type="GO" id="GO:0005771">
    <property type="term" value="C:multivesicular body"/>
    <property type="evidence" value="ECO:0007669"/>
    <property type="project" value="TreeGrafter"/>
</dbReference>
<evidence type="ECO:0000256" key="7">
    <source>
        <dbReference type="ARBA" id="ARBA00022927"/>
    </source>
</evidence>
<keyword evidence="7" id="KW-0653">Protein transport</keyword>
<evidence type="ECO:0000256" key="8">
    <source>
        <dbReference type="ARBA" id="ARBA00023136"/>
    </source>
</evidence>
<comment type="similarity">
    <text evidence="3">Belongs to the VTA1 family.</text>
</comment>
<dbReference type="PANTHER" id="PTHR46009">
    <property type="entry name" value="VACUOLAR PROTEIN SORTING-ASSOCIATED PROTEIN VTA1 HOMOLOG"/>
    <property type="match status" value="1"/>
</dbReference>
<keyword evidence="5" id="KW-0963">Cytoplasm</keyword>
<evidence type="ECO:0000256" key="2">
    <source>
        <dbReference type="ARBA" id="ARBA00004496"/>
    </source>
</evidence>
<feature type="domain" description="Vta1 C-terminal" evidence="11">
    <location>
        <begin position="549"/>
        <end position="581"/>
    </location>
</feature>
<keyword evidence="8" id="KW-0472">Membrane</keyword>
<dbReference type="InterPro" id="IPR023175">
    <property type="entry name" value="Vta1/CALS_N_sf"/>
</dbReference>
<comment type="subcellular location">
    <subcellularLocation>
        <location evidence="2">Cytoplasm</location>
    </subcellularLocation>
    <subcellularLocation>
        <location evidence="1">Endosome membrane</location>
        <topology evidence="1">Peripheral membrane protein</topology>
    </subcellularLocation>
</comment>
<name>A0A1E3QVK2_9ASCO</name>
<dbReference type="OrthoDB" id="391137at2759"/>
<dbReference type="Pfam" id="PF18097">
    <property type="entry name" value="Vta1_C"/>
    <property type="match status" value="1"/>
</dbReference>
<evidence type="ECO:0000256" key="9">
    <source>
        <dbReference type="SAM" id="MobiDB-lite"/>
    </source>
</evidence>
<dbReference type="GO" id="GO:0015031">
    <property type="term" value="P:protein transport"/>
    <property type="evidence" value="ECO:0007669"/>
    <property type="project" value="UniProtKB-KW"/>
</dbReference>
<evidence type="ECO:0000256" key="3">
    <source>
        <dbReference type="ARBA" id="ARBA00007895"/>
    </source>
</evidence>
<evidence type="ECO:0000256" key="5">
    <source>
        <dbReference type="ARBA" id="ARBA00022490"/>
    </source>
</evidence>
<dbReference type="InterPro" id="IPR039431">
    <property type="entry name" value="Vta1/CALS_N"/>
</dbReference>
<evidence type="ECO:0000256" key="6">
    <source>
        <dbReference type="ARBA" id="ARBA00022753"/>
    </source>
</evidence>
<dbReference type="PANTHER" id="PTHR46009:SF1">
    <property type="entry name" value="VACUOLAR PROTEIN SORTING-ASSOCIATED PROTEIN VTA1 HOMOLOG"/>
    <property type="match status" value="1"/>
</dbReference>
<dbReference type="AlphaFoldDB" id="A0A1E3QVK2"/>
<evidence type="ECO:0000259" key="10">
    <source>
        <dbReference type="Pfam" id="PF04652"/>
    </source>
</evidence>
<evidence type="ECO:0000256" key="1">
    <source>
        <dbReference type="ARBA" id="ARBA00004481"/>
    </source>
</evidence>
<sequence length="590" mass="65283">MDFLKRFSGSLSSSPAPVTILPLYLKPAQLYLSACLSIQSSNPTVSYFCGMYTIQIILEIIGPESRSGTLSETQSREAEVVTSDLISYLESFKRKVLAKNVRYNLLVNDDKEYENRDISEEVGSDTGSPSRKYLADFTHELLTKSVKDMIQGETTHITLERLLETALVYRVLSGFYPDVDDVPPLPKDKEECDNEVEMVEMKVIGESPGPALELFNKDVAKLSDEIDSNIDTLGSINGLKESPELNEIQPIITKNPDMDQGLNGEPTEEADLRQTTMEEETGGSTGNTPVSNVASSEEAENYGSEDAISENDSKNTDDLSFDRLKKQFLVEASIVDDDAILSTLSDLKSPGTITTLIEESNALEQTINQELSDANNLKVKSLEELTALTFKYDDLLQHSNPEDSLTRAEIDKRIKYCMVHALRIWKSIKIGTDPNESFEISAPSGEQGLQADGTEFSDSEIQRMINLAIQEPDSDSSEDESIGGMGAIFPAIPSHNPTPNNHSQYGISSDEEEGTATLPAVQRHSPHLEESREPPVPVDPTTIIQDGKLIEEAQKWARYAISALNYEDVDTAEQQLVKALEAVQRLKDRR</sequence>
<dbReference type="InterPro" id="IPR044538">
    <property type="entry name" value="Vta1-like"/>
</dbReference>
<gene>
    <name evidence="12" type="ORF">BABINDRAFT_159946</name>
</gene>
<organism evidence="12 13">
    <name type="scientific">Babjeviella inositovora NRRL Y-12698</name>
    <dbReference type="NCBI Taxonomy" id="984486"/>
    <lineage>
        <taxon>Eukaryota</taxon>
        <taxon>Fungi</taxon>
        <taxon>Dikarya</taxon>
        <taxon>Ascomycota</taxon>
        <taxon>Saccharomycotina</taxon>
        <taxon>Pichiomycetes</taxon>
        <taxon>Serinales incertae sedis</taxon>
        <taxon>Babjeviella</taxon>
    </lineage>
</organism>
<reference evidence="13" key="1">
    <citation type="submission" date="2016-05" db="EMBL/GenBank/DDBJ databases">
        <title>Comparative genomics of biotechnologically important yeasts.</title>
        <authorList>
            <consortium name="DOE Joint Genome Institute"/>
            <person name="Riley R."/>
            <person name="Haridas S."/>
            <person name="Wolfe K.H."/>
            <person name="Lopes M.R."/>
            <person name="Hittinger C.T."/>
            <person name="Goker M."/>
            <person name="Salamov A."/>
            <person name="Wisecaver J."/>
            <person name="Long T.M."/>
            <person name="Aerts A.L."/>
            <person name="Barry K."/>
            <person name="Choi C."/>
            <person name="Clum A."/>
            <person name="Coughlan A.Y."/>
            <person name="Deshpande S."/>
            <person name="Douglass A.P."/>
            <person name="Hanson S.J."/>
            <person name="Klenk H.-P."/>
            <person name="Labutti K."/>
            <person name="Lapidus A."/>
            <person name="Lindquist E."/>
            <person name="Lipzen A."/>
            <person name="Meier-Kolthoff J.P."/>
            <person name="Ohm R.A."/>
            <person name="Otillar R.P."/>
            <person name="Pangilinan J."/>
            <person name="Peng Y."/>
            <person name="Rokas A."/>
            <person name="Rosa C.A."/>
            <person name="Scheuner C."/>
            <person name="Sibirny A.A."/>
            <person name="Slot J.C."/>
            <person name="Stielow J.B."/>
            <person name="Sun H."/>
            <person name="Kurtzman C.P."/>
            <person name="Blackwell M."/>
            <person name="Grigoriev I.V."/>
            <person name="Jeffries T.W."/>
        </authorList>
    </citation>
    <scope>NUCLEOTIDE SEQUENCE [LARGE SCALE GENOMIC DNA]</scope>
    <source>
        <strain evidence="13">NRRL Y-12698</strain>
    </source>
</reference>
<evidence type="ECO:0000313" key="13">
    <source>
        <dbReference type="Proteomes" id="UP000094336"/>
    </source>
</evidence>